<dbReference type="Gene3D" id="1.10.10.10">
    <property type="entry name" value="Winged helix-like DNA-binding domain superfamily/Winged helix DNA-binding domain"/>
    <property type="match status" value="1"/>
</dbReference>
<dbReference type="InterPro" id="IPR039422">
    <property type="entry name" value="MarR/SlyA-like"/>
</dbReference>
<dbReference type="PROSITE" id="PS50995">
    <property type="entry name" value="HTH_MARR_2"/>
    <property type="match status" value="1"/>
</dbReference>
<dbReference type="AlphaFoldDB" id="A0A841I554"/>
<dbReference type="GO" id="GO:0006950">
    <property type="term" value="P:response to stress"/>
    <property type="evidence" value="ECO:0007669"/>
    <property type="project" value="TreeGrafter"/>
</dbReference>
<evidence type="ECO:0000259" key="1">
    <source>
        <dbReference type="PROSITE" id="PS50995"/>
    </source>
</evidence>
<dbReference type="PANTHER" id="PTHR33164">
    <property type="entry name" value="TRANSCRIPTIONAL REGULATOR, MARR FAMILY"/>
    <property type="match status" value="1"/>
</dbReference>
<dbReference type="RefSeq" id="WP_183987746.1">
    <property type="nucleotide sequence ID" value="NZ_JACHHG010000008.1"/>
</dbReference>
<dbReference type="GO" id="GO:0003700">
    <property type="term" value="F:DNA-binding transcription factor activity"/>
    <property type="evidence" value="ECO:0007669"/>
    <property type="project" value="InterPro"/>
</dbReference>
<dbReference type="InterPro" id="IPR000835">
    <property type="entry name" value="HTH_MarR-typ"/>
</dbReference>
<dbReference type="InterPro" id="IPR036388">
    <property type="entry name" value="WH-like_DNA-bd_sf"/>
</dbReference>
<organism evidence="2 3">
    <name type="scientific">Deinobacterium chartae</name>
    <dbReference type="NCBI Taxonomy" id="521158"/>
    <lineage>
        <taxon>Bacteria</taxon>
        <taxon>Thermotogati</taxon>
        <taxon>Deinococcota</taxon>
        <taxon>Deinococci</taxon>
        <taxon>Deinococcales</taxon>
        <taxon>Deinococcaceae</taxon>
        <taxon>Deinobacterium</taxon>
    </lineage>
</organism>
<protein>
    <submittedName>
        <fullName evidence="2">DNA-binding MarR family transcriptional regulator</fullName>
    </submittedName>
</protein>
<dbReference type="Proteomes" id="UP000569951">
    <property type="component" value="Unassembled WGS sequence"/>
</dbReference>
<dbReference type="SUPFAM" id="SSF46785">
    <property type="entry name" value="Winged helix' DNA-binding domain"/>
    <property type="match status" value="1"/>
</dbReference>
<dbReference type="EMBL" id="JACHHG010000008">
    <property type="protein sequence ID" value="MBB6099005.1"/>
    <property type="molecule type" value="Genomic_DNA"/>
</dbReference>
<reference evidence="2 3" key="1">
    <citation type="submission" date="2020-08" db="EMBL/GenBank/DDBJ databases">
        <title>Genomic Encyclopedia of Type Strains, Phase IV (KMG-IV): sequencing the most valuable type-strain genomes for metagenomic binning, comparative biology and taxonomic classification.</title>
        <authorList>
            <person name="Goeker M."/>
        </authorList>
    </citation>
    <scope>NUCLEOTIDE SEQUENCE [LARGE SCALE GENOMIC DNA]</scope>
    <source>
        <strain evidence="2 3">DSM 21458</strain>
    </source>
</reference>
<evidence type="ECO:0000313" key="2">
    <source>
        <dbReference type="EMBL" id="MBB6099005.1"/>
    </source>
</evidence>
<proteinExistence type="predicted"/>
<dbReference type="InterPro" id="IPR036390">
    <property type="entry name" value="WH_DNA-bd_sf"/>
</dbReference>
<dbReference type="GO" id="GO:0003677">
    <property type="term" value="F:DNA binding"/>
    <property type="evidence" value="ECO:0007669"/>
    <property type="project" value="UniProtKB-KW"/>
</dbReference>
<accession>A0A841I554</accession>
<feature type="domain" description="HTH marR-type" evidence="1">
    <location>
        <begin position="10"/>
        <end position="149"/>
    </location>
</feature>
<dbReference type="Pfam" id="PF12802">
    <property type="entry name" value="MarR_2"/>
    <property type="match status" value="1"/>
</dbReference>
<comment type="caution">
    <text evidence="2">The sequence shown here is derived from an EMBL/GenBank/DDBJ whole genome shotgun (WGS) entry which is preliminary data.</text>
</comment>
<name>A0A841I554_9DEIO</name>
<evidence type="ECO:0000313" key="3">
    <source>
        <dbReference type="Proteomes" id="UP000569951"/>
    </source>
</evidence>
<dbReference type="SMART" id="SM00347">
    <property type="entry name" value="HTH_MARR"/>
    <property type="match status" value="1"/>
</dbReference>
<dbReference type="PANTHER" id="PTHR33164:SF43">
    <property type="entry name" value="HTH-TYPE TRANSCRIPTIONAL REPRESSOR YETL"/>
    <property type="match status" value="1"/>
</dbReference>
<keyword evidence="2" id="KW-0238">DNA-binding</keyword>
<keyword evidence="3" id="KW-1185">Reference proteome</keyword>
<sequence length="154" mass="16889">MTDPATTTELEALDRALMRLVEVFESEYVRGPLEQILGTAEEVTSAQLRTLNFLAPSRDAWIGDIAAGLGISYPAATKAVDRLCERGLAERIRDDADARRIRVTLTARGQEVVAEVARRRRERLEAAARRVLPAVSVAELRAILEGFAEASRGS</sequence>
<gene>
    <name evidence="2" type="ORF">HNR42_002440</name>
</gene>